<evidence type="ECO:0000256" key="4">
    <source>
        <dbReference type="ARBA" id="ARBA00023136"/>
    </source>
</evidence>
<evidence type="ECO:0000256" key="2">
    <source>
        <dbReference type="ARBA" id="ARBA00022692"/>
    </source>
</evidence>
<feature type="transmembrane region" description="Helical" evidence="6">
    <location>
        <begin position="15"/>
        <end position="36"/>
    </location>
</feature>
<dbReference type="EMBL" id="BTSX01000006">
    <property type="protein sequence ID" value="GMT04254.1"/>
    <property type="molecule type" value="Genomic_DNA"/>
</dbReference>
<feature type="domain" description="G-protein coupled receptors family 1 profile" evidence="7">
    <location>
        <begin position="1"/>
        <end position="246"/>
    </location>
</feature>
<protein>
    <recommendedName>
        <fullName evidence="7">G-protein coupled receptors family 1 profile domain-containing protein</fullName>
    </recommendedName>
</protein>
<accession>A0AAV5UE20</accession>
<keyword evidence="2 6" id="KW-0812">Transmembrane</keyword>
<dbReference type="SUPFAM" id="SSF81321">
    <property type="entry name" value="Family A G protein-coupled receptor-like"/>
    <property type="match status" value="1"/>
</dbReference>
<evidence type="ECO:0000256" key="6">
    <source>
        <dbReference type="SAM" id="Phobius"/>
    </source>
</evidence>
<feature type="compositionally biased region" description="Polar residues" evidence="5">
    <location>
        <begin position="284"/>
        <end position="297"/>
    </location>
</feature>
<feature type="transmembrane region" description="Helical" evidence="6">
    <location>
        <begin position="57"/>
        <end position="76"/>
    </location>
</feature>
<comment type="subcellular location">
    <subcellularLocation>
        <location evidence="1">Membrane</location>
    </subcellularLocation>
</comment>
<evidence type="ECO:0000256" key="3">
    <source>
        <dbReference type="ARBA" id="ARBA00022989"/>
    </source>
</evidence>
<feature type="region of interest" description="Disordered" evidence="5">
    <location>
        <begin position="275"/>
        <end position="297"/>
    </location>
</feature>
<dbReference type="GO" id="GO:0016020">
    <property type="term" value="C:membrane"/>
    <property type="evidence" value="ECO:0007669"/>
    <property type="project" value="UniProtKB-SubCell"/>
</dbReference>
<dbReference type="InterPro" id="IPR017452">
    <property type="entry name" value="GPCR_Rhodpsn_7TM"/>
</dbReference>
<dbReference type="Gene3D" id="1.20.1070.10">
    <property type="entry name" value="Rhodopsin 7-helix transmembrane proteins"/>
    <property type="match status" value="1"/>
</dbReference>
<evidence type="ECO:0000256" key="5">
    <source>
        <dbReference type="SAM" id="MobiDB-lite"/>
    </source>
</evidence>
<evidence type="ECO:0000256" key="1">
    <source>
        <dbReference type="ARBA" id="ARBA00004370"/>
    </source>
</evidence>
<keyword evidence="3 6" id="KW-1133">Transmembrane helix</keyword>
<feature type="non-terminal residue" evidence="8">
    <location>
        <position position="1"/>
    </location>
</feature>
<dbReference type="PANTHER" id="PTHR46895">
    <property type="entry name" value="PROTEIN CBG20548-RELATED"/>
    <property type="match status" value="1"/>
</dbReference>
<organism evidence="8 9">
    <name type="scientific">Pristionchus entomophagus</name>
    <dbReference type="NCBI Taxonomy" id="358040"/>
    <lineage>
        <taxon>Eukaryota</taxon>
        <taxon>Metazoa</taxon>
        <taxon>Ecdysozoa</taxon>
        <taxon>Nematoda</taxon>
        <taxon>Chromadorea</taxon>
        <taxon>Rhabditida</taxon>
        <taxon>Rhabditina</taxon>
        <taxon>Diplogasteromorpha</taxon>
        <taxon>Diplogasteroidea</taxon>
        <taxon>Neodiplogasteridae</taxon>
        <taxon>Pristionchus</taxon>
    </lineage>
</organism>
<dbReference type="AlphaFoldDB" id="A0AAV5UE20"/>
<dbReference type="GO" id="GO:0004930">
    <property type="term" value="F:G protein-coupled receptor activity"/>
    <property type="evidence" value="ECO:0007669"/>
    <property type="project" value="InterPro"/>
</dbReference>
<feature type="transmembrane region" description="Helical" evidence="6">
    <location>
        <begin position="113"/>
        <end position="131"/>
    </location>
</feature>
<dbReference type="PROSITE" id="PS50262">
    <property type="entry name" value="G_PROTEIN_RECEP_F1_2"/>
    <property type="match status" value="1"/>
</dbReference>
<proteinExistence type="predicted"/>
<reference evidence="8" key="1">
    <citation type="submission" date="2023-10" db="EMBL/GenBank/DDBJ databases">
        <title>Genome assembly of Pristionchus species.</title>
        <authorList>
            <person name="Yoshida K."/>
            <person name="Sommer R.J."/>
        </authorList>
    </citation>
    <scope>NUCLEOTIDE SEQUENCE</scope>
    <source>
        <strain evidence="8">RS0144</strain>
    </source>
</reference>
<sequence length="297" mass="34205">CPTAFFNFFREYKHYITFMVNSFSATGSWFLVAVSFDRLWAIKSPFQNQPICAMRTSILVTLIISLNGLFSSHYLIPKPPTPPSNSTEIFDDEDTSIFHLQRLMVVVNTLSQFVIPLILLICLNSFIVYYLRLRRHLFRPSSRDTSRTMEEDVPPLLDVSSPNAPFPASRDWSRKVARTERHITITVVAIITCYVVTHLPTTIVYGELYLFHQSEDSRYGSATMYTKVALCLSILIWGKVANFFLFCLSSAHFRRQLTKQVNRFFNRPTVSIRDSNHLPPTRSIPLNTLEHSNRPSP</sequence>
<evidence type="ECO:0000313" key="8">
    <source>
        <dbReference type="EMBL" id="GMT04254.1"/>
    </source>
</evidence>
<keyword evidence="9" id="KW-1185">Reference proteome</keyword>
<keyword evidence="4 6" id="KW-0472">Membrane</keyword>
<dbReference type="PANTHER" id="PTHR46895:SF2">
    <property type="entry name" value="G-PROTEIN COUPLED RECEPTORS FAMILY 1 PROFILE DOMAIN-CONTAINING PROTEIN"/>
    <property type="match status" value="1"/>
</dbReference>
<evidence type="ECO:0000313" key="9">
    <source>
        <dbReference type="Proteomes" id="UP001432027"/>
    </source>
</evidence>
<dbReference type="InterPro" id="IPR000276">
    <property type="entry name" value="GPCR_Rhodpsn"/>
</dbReference>
<dbReference type="Proteomes" id="UP001432027">
    <property type="component" value="Unassembled WGS sequence"/>
</dbReference>
<dbReference type="Pfam" id="PF00001">
    <property type="entry name" value="7tm_1"/>
    <property type="match status" value="1"/>
</dbReference>
<feature type="transmembrane region" description="Helical" evidence="6">
    <location>
        <begin position="183"/>
        <end position="205"/>
    </location>
</feature>
<comment type="caution">
    <text evidence="8">The sequence shown here is derived from an EMBL/GenBank/DDBJ whole genome shotgun (WGS) entry which is preliminary data.</text>
</comment>
<name>A0AAV5UE20_9BILA</name>
<evidence type="ECO:0000259" key="7">
    <source>
        <dbReference type="PROSITE" id="PS50262"/>
    </source>
</evidence>
<feature type="transmembrane region" description="Helical" evidence="6">
    <location>
        <begin position="225"/>
        <end position="248"/>
    </location>
</feature>
<gene>
    <name evidence="8" type="ORF">PENTCL1PPCAC_26428</name>
</gene>